<reference evidence="2 3" key="1">
    <citation type="submission" date="2021-06" db="EMBL/GenBank/DDBJ databases">
        <title>Actinoplanes lichenicola sp. nov., and Actinoplanes ovalisporus sp. nov., isolated from lichen in Thailand.</title>
        <authorList>
            <person name="Saeng-In P."/>
            <person name="Kanchanasin P."/>
            <person name="Yuki M."/>
            <person name="Kudo T."/>
            <person name="Ohkuma M."/>
            <person name="Phongsopitanun W."/>
            <person name="Tanasupawat S."/>
        </authorList>
    </citation>
    <scope>NUCLEOTIDE SEQUENCE [LARGE SCALE GENOMIC DNA]</scope>
    <source>
        <strain evidence="2 3">NBRC 110975</strain>
    </source>
</reference>
<dbReference type="SMART" id="SM01034">
    <property type="entry name" value="BLUF"/>
    <property type="match status" value="1"/>
</dbReference>
<dbReference type="SUPFAM" id="SSF54975">
    <property type="entry name" value="Acylphosphatase/BLUF domain-like"/>
    <property type="match status" value="1"/>
</dbReference>
<proteinExistence type="predicted"/>
<dbReference type="InterPro" id="IPR036046">
    <property type="entry name" value="Acylphosphatase-like_dom_sf"/>
</dbReference>
<name>A0ABS5YLV8_9ACTN</name>
<evidence type="ECO:0000313" key="3">
    <source>
        <dbReference type="Proteomes" id="UP001519654"/>
    </source>
</evidence>
<dbReference type="RefSeq" id="WP_215787084.1">
    <property type="nucleotide sequence ID" value="NZ_JAHKKG010000004.1"/>
</dbReference>
<dbReference type="EMBL" id="JAHKKG010000004">
    <property type="protein sequence ID" value="MBU2664449.1"/>
    <property type="molecule type" value="Genomic_DNA"/>
</dbReference>
<gene>
    <name evidence="2" type="ORF">KOI35_13180</name>
</gene>
<dbReference type="PROSITE" id="PS50925">
    <property type="entry name" value="BLUF"/>
    <property type="match status" value="1"/>
</dbReference>
<sequence>MSVTQLIYRSRKNSLPPNGIFEIRDQARRNNAEHDITGVLLFNRDYFLQCLEGDADEVNRTFRTISDDPRHCEVALISIGEVPERGFPDWSMGLVDSTSPDLRVALRDVLPGYEFTPETLDADTATRLMNRMRTLHHAY</sequence>
<dbReference type="InterPro" id="IPR007024">
    <property type="entry name" value="BLUF_domain"/>
</dbReference>
<feature type="domain" description="BLUF" evidence="1">
    <location>
        <begin position="3"/>
        <end position="93"/>
    </location>
</feature>
<comment type="caution">
    <text evidence="2">The sequence shown here is derived from an EMBL/GenBank/DDBJ whole genome shotgun (WGS) entry which is preliminary data.</text>
</comment>
<keyword evidence="3" id="KW-1185">Reference proteome</keyword>
<evidence type="ECO:0000259" key="1">
    <source>
        <dbReference type="PROSITE" id="PS50925"/>
    </source>
</evidence>
<dbReference type="Gene3D" id="3.30.70.100">
    <property type="match status" value="1"/>
</dbReference>
<accession>A0ABS5YLV8</accession>
<dbReference type="Pfam" id="PF04940">
    <property type="entry name" value="BLUF"/>
    <property type="match status" value="1"/>
</dbReference>
<protein>
    <submittedName>
        <fullName evidence="2">BLUF domain-containing protein</fullName>
    </submittedName>
</protein>
<evidence type="ECO:0000313" key="2">
    <source>
        <dbReference type="EMBL" id="MBU2664449.1"/>
    </source>
</evidence>
<organism evidence="2 3">
    <name type="scientific">Paractinoplanes bogorensis</name>
    <dbReference type="NCBI Taxonomy" id="1610840"/>
    <lineage>
        <taxon>Bacteria</taxon>
        <taxon>Bacillati</taxon>
        <taxon>Actinomycetota</taxon>
        <taxon>Actinomycetes</taxon>
        <taxon>Micromonosporales</taxon>
        <taxon>Micromonosporaceae</taxon>
        <taxon>Paractinoplanes</taxon>
    </lineage>
</organism>
<dbReference type="Proteomes" id="UP001519654">
    <property type="component" value="Unassembled WGS sequence"/>
</dbReference>